<evidence type="ECO:0000256" key="5">
    <source>
        <dbReference type="ARBA" id="ARBA00023136"/>
    </source>
</evidence>
<sequence length="219" mass="23960">MLEKLNNLDTMRFVLDEFKLTTVLDGLRRRKHDLEDKLGRIKAWTNAWTIGQWIAKFGVTVLSVLIPVAGVRPAATAANNGAGGVIALLQPLVDSYLAGQQSSCEDEIGLTEKILNEACFIFHRVKSARVLVKELQDEMGLLAKCGEFIAVAGEDEDGAVSREMDKIKCKAGELVDKIENLEKEVDCSCVDLRGAALTLLQTMTEQVGNSQQVSIEIPS</sequence>
<dbReference type="AlphaFoldDB" id="A0AB40BP05"/>
<evidence type="ECO:0000256" key="3">
    <source>
        <dbReference type="ARBA" id="ARBA00022692"/>
    </source>
</evidence>
<organism evidence="6 7">
    <name type="scientific">Dioscorea cayennensis subsp. rotundata</name>
    <name type="common">White Guinea yam</name>
    <name type="synonym">Dioscorea rotundata</name>
    <dbReference type="NCBI Taxonomy" id="55577"/>
    <lineage>
        <taxon>Eukaryota</taxon>
        <taxon>Viridiplantae</taxon>
        <taxon>Streptophyta</taxon>
        <taxon>Embryophyta</taxon>
        <taxon>Tracheophyta</taxon>
        <taxon>Spermatophyta</taxon>
        <taxon>Magnoliopsida</taxon>
        <taxon>Liliopsida</taxon>
        <taxon>Dioscoreales</taxon>
        <taxon>Dioscoreaceae</taxon>
        <taxon>Dioscorea</taxon>
    </lineage>
</organism>
<name>A0AB40BP05_DIOCR</name>
<dbReference type="Proteomes" id="UP001515500">
    <property type="component" value="Chromosome 7"/>
</dbReference>
<dbReference type="InterPro" id="IPR007749">
    <property type="entry name" value="DUF677"/>
</dbReference>
<proteinExistence type="inferred from homology"/>
<evidence type="ECO:0000313" key="7">
    <source>
        <dbReference type="RefSeq" id="XP_039128341.1"/>
    </source>
</evidence>
<keyword evidence="6" id="KW-1185">Reference proteome</keyword>
<keyword evidence="3" id="KW-0812">Transmembrane</keyword>
<dbReference type="GeneID" id="120264584"/>
<gene>
    <name evidence="7" type="primary">LOC120264584</name>
</gene>
<keyword evidence="4" id="KW-1133">Transmembrane helix</keyword>
<keyword evidence="5" id="KW-0472">Membrane</keyword>
<reference evidence="7" key="1">
    <citation type="submission" date="2025-08" db="UniProtKB">
        <authorList>
            <consortium name="RefSeq"/>
        </authorList>
    </citation>
    <scope>IDENTIFICATION</scope>
</reference>
<evidence type="ECO:0000313" key="6">
    <source>
        <dbReference type="Proteomes" id="UP001515500"/>
    </source>
</evidence>
<dbReference type="Pfam" id="PF05055">
    <property type="entry name" value="DUF677"/>
    <property type="match status" value="1"/>
</dbReference>
<dbReference type="RefSeq" id="XP_039128341.1">
    <property type="nucleotide sequence ID" value="XM_039272407.1"/>
</dbReference>
<dbReference type="GO" id="GO:0016020">
    <property type="term" value="C:membrane"/>
    <property type="evidence" value="ECO:0007669"/>
    <property type="project" value="UniProtKB-SubCell"/>
</dbReference>
<accession>A0AB40BP05</accession>
<protein>
    <submittedName>
        <fullName evidence="7">UPF0496 protein 1-like</fullName>
    </submittedName>
</protein>
<evidence type="ECO:0000256" key="1">
    <source>
        <dbReference type="ARBA" id="ARBA00004370"/>
    </source>
</evidence>
<comment type="similarity">
    <text evidence="2">Belongs to the UPF0496 family.</text>
</comment>
<evidence type="ECO:0000256" key="2">
    <source>
        <dbReference type="ARBA" id="ARBA00009074"/>
    </source>
</evidence>
<evidence type="ECO:0000256" key="4">
    <source>
        <dbReference type="ARBA" id="ARBA00022989"/>
    </source>
</evidence>
<comment type="subcellular location">
    <subcellularLocation>
        <location evidence="1">Membrane</location>
    </subcellularLocation>
</comment>